<reference evidence="1 2" key="1">
    <citation type="journal article" date="2019" name="Nat. Ecol. Evol.">
        <title>Megaphylogeny resolves global patterns of mushroom evolution.</title>
        <authorList>
            <person name="Varga T."/>
            <person name="Krizsan K."/>
            <person name="Foldi C."/>
            <person name="Dima B."/>
            <person name="Sanchez-Garcia M."/>
            <person name="Sanchez-Ramirez S."/>
            <person name="Szollosi G.J."/>
            <person name="Szarkandi J.G."/>
            <person name="Papp V."/>
            <person name="Albert L."/>
            <person name="Andreopoulos W."/>
            <person name="Angelini C."/>
            <person name="Antonin V."/>
            <person name="Barry K.W."/>
            <person name="Bougher N.L."/>
            <person name="Buchanan P."/>
            <person name="Buyck B."/>
            <person name="Bense V."/>
            <person name="Catcheside P."/>
            <person name="Chovatia M."/>
            <person name="Cooper J."/>
            <person name="Damon W."/>
            <person name="Desjardin D."/>
            <person name="Finy P."/>
            <person name="Geml J."/>
            <person name="Haridas S."/>
            <person name="Hughes K."/>
            <person name="Justo A."/>
            <person name="Karasinski D."/>
            <person name="Kautmanova I."/>
            <person name="Kiss B."/>
            <person name="Kocsube S."/>
            <person name="Kotiranta H."/>
            <person name="LaButti K.M."/>
            <person name="Lechner B.E."/>
            <person name="Liimatainen K."/>
            <person name="Lipzen A."/>
            <person name="Lukacs Z."/>
            <person name="Mihaltcheva S."/>
            <person name="Morgado L.N."/>
            <person name="Niskanen T."/>
            <person name="Noordeloos M.E."/>
            <person name="Ohm R.A."/>
            <person name="Ortiz-Santana B."/>
            <person name="Ovrebo C."/>
            <person name="Racz N."/>
            <person name="Riley R."/>
            <person name="Savchenko A."/>
            <person name="Shiryaev A."/>
            <person name="Soop K."/>
            <person name="Spirin V."/>
            <person name="Szebenyi C."/>
            <person name="Tomsovsky M."/>
            <person name="Tulloss R.E."/>
            <person name="Uehling J."/>
            <person name="Grigoriev I.V."/>
            <person name="Vagvolgyi C."/>
            <person name="Papp T."/>
            <person name="Martin F.M."/>
            <person name="Miettinen O."/>
            <person name="Hibbett D.S."/>
            <person name="Nagy L.G."/>
        </authorList>
    </citation>
    <scope>NUCLEOTIDE SEQUENCE [LARGE SCALE GENOMIC DNA]</scope>
    <source>
        <strain evidence="1 2">NL-1719</strain>
    </source>
</reference>
<evidence type="ECO:0000313" key="1">
    <source>
        <dbReference type="EMBL" id="TFK63117.1"/>
    </source>
</evidence>
<proteinExistence type="predicted"/>
<name>A0ACD3AC10_9AGAR</name>
<gene>
    <name evidence="1" type="ORF">BDN72DRAFT_848005</name>
</gene>
<dbReference type="Proteomes" id="UP000308600">
    <property type="component" value="Unassembled WGS sequence"/>
</dbReference>
<sequence>MLFTLSGSHPWNSEYKTEDGRVTYKVDMPKKLCGKRATISRCIGEILPKSQSQTDSVVSNGSSLDSVGDYAQNDPFDLENKLAHMAVVEFNVRSPSRILHGGVEVETKSYLRRPGSGWKTRRQRIFTGPDEREYKWVMGPVEPTLFLNDESATVVAKYHKKYNLPWKKQPATLEIMPMGEGIMDTIVTTLVFIELVRLAEG</sequence>
<organism evidence="1 2">
    <name type="scientific">Pluteus cervinus</name>
    <dbReference type="NCBI Taxonomy" id="181527"/>
    <lineage>
        <taxon>Eukaryota</taxon>
        <taxon>Fungi</taxon>
        <taxon>Dikarya</taxon>
        <taxon>Basidiomycota</taxon>
        <taxon>Agaricomycotina</taxon>
        <taxon>Agaricomycetes</taxon>
        <taxon>Agaricomycetidae</taxon>
        <taxon>Agaricales</taxon>
        <taxon>Pluteineae</taxon>
        <taxon>Pluteaceae</taxon>
        <taxon>Pluteus</taxon>
    </lineage>
</organism>
<dbReference type="EMBL" id="ML208539">
    <property type="protein sequence ID" value="TFK63117.1"/>
    <property type="molecule type" value="Genomic_DNA"/>
</dbReference>
<evidence type="ECO:0000313" key="2">
    <source>
        <dbReference type="Proteomes" id="UP000308600"/>
    </source>
</evidence>
<protein>
    <submittedName>
        <fullName evidence="1">Uncharacterized protein</fullName>
    </submittedName>
</protein>
<keyword evidence="2" id="KW-1185">Reference proteome</keyword>
<accession>A0ACD3AC10</accession>